<evidence type="ECO:0000313" key="3">
    <source>
        <dbReference type="Proteomes" id="UP001055439"/>
    </source>
</evidence>
<organism evidence="2 3">
    <name type="scientific">Musa troglodytarum</name>
    <name type="common">fe'i banana</name>
    <dbReference type="NCBI Taxonomy" id="320322"/>
    <lineage>
        <taxon>Eukaryota</taxon>
        <taxon>Viridiplantae</taxon>
        <taxon>Streptophyta</taxon>
        <taxon>Embryophyta</taxon>
        <taxon>Tracheophyta</taxon>
        <taxon>Spermatophyta</taxon>
        <taxon>Magnoliopsida</taxon>
        <taxon>Liliopsida</taxon>
        <taxon>Zingiberales</taxon>
        <taxon>Musaceae</taxon>
        <taxon>Musa</taxon>
    </lineage>
</organism>
<protein>
    <submittedName>
        <fullName evidence="2">Uncharacterized protein</fullName>
    </submittedName>
</protein>
<reference evidence="2" key="1">
    <citation type="submission" date="2022-05" db="EMBL/GenBank/DDBJ databases">
        <title>The Musa troglodytarum L. genome provides insights into the mechanism of non-climacteric behaviour and enrichment of carotenoids.</title>
        <authorList>
            <person name="Wang J."/>
        </authorList>
    </citation>
    <scope>NUCLEOTIDE SEQUENCE</scope>
    <source>
        <tissue evidence="2">Leaf</tissue>
    </source>
</reference>
<proteinExistence type="predicted"/>
<name>A0A9E7HSZ4_9LILI</name>
<feature type="region of interest" description="Disordered" evidence="1">
    <location>
        <begin position="35"/>
        <end position="54"/>
    </location>
</feature>
<dbReference type="AlphaFoldDB" id="A0A9E7HSZ4"/>
<accession>A0A9E7HSZ4</accession>
<dbReference type="EMBL" id="CP097510">
    <property type="protein sequence ID" value="URE35634.1"/>
    <property type="molecule type" value="Genomic_DNA"/>
</dbReference>
<keyword evidence="3" id="KW-1185">Reference proteome</keyword>
<dbReference type="Proteomes" id="UP001055439">
    <property type="component" value="Chromosome 8"/>
</dbReference>
<gene>
    <name evidence="2" type="ORF">MUK42_13477</name>
</gene>
<evidence type="ECO:0000313" key="2">
    <source>
        <dbReference type="EMBL" id="URE35634.1"/>
    </source>
</evidence>
<evidence type="ECO:0000256" key="1">
    <source>
        <dbReference type="SAM" id="MobiDB-lite"/>
    </source>
</evidence>
<sequence length="200" mass="22869">MISLRIPIIREGVELHRHRLDGRIVEGAVAEEAEEATPRVGHRKKARPSAYDDSLKESMMKEKRVVKSVRILVSASHRRSGSLYTTLPVAYCMGYRVRLITVPLKDASSSFWNDWSSSPKLVKLKESELTRGITITANERWMTTENKLHLCCAMAGRSQMEHRKCFCSASLGIRRQMTAEKNRQRKKSDINRDKVQLSDV</sequence>
<feature type="region of interest" description="Disordered" evidence="1">
    <location>
        <begin position="178"/>
        <end position="200"/>
    </location>
</feature>